<reference evidence="6" key="1">
    <citation type="submission" date="2021-10" db="EMBL/GenBank/DDBJ databases">
        <title>Roseicella aerolatum sp. nov., isolated from aerosols of e-waste dismantling site.</title>
        <authorList>
            <person name="Qin T."/>
        </authorList>
    </citation>
    <scope>NUCLEOTIDE SEQUENCE</scope>
    <source>
        <strain evidence="6">GB24</strain>
    </source>
</reference>
<dbReference type="PROSITE" id="PS51352">
    <property type="entry name" value="THIOREDOXIN_2"/>
    <property type="match status" value="1"/>
</dbReference>
<name>A0A9X1LBF4_9PROT</name>
<evidence type="ECO:0000256" key="4">
    <source>
        <dbReference type="PIRSR" id="PIRSR603782-2"/>
    </source>
</evidence>
<feature type="disulfide bond" description="Redox-active" evidence="4">
    <location>
        <begin position="55"/>
        <end position="59"/>
    </location>
</feature>
<comment type="caution">
    <text evidence="6">The sequence shown here is derived from an EMBL/GenBank/DDBJ whole genome shotgun (WGS) entry which is preliminary data.</text>
</comment>
<feature type="binding site" evidence="3">
    <location>
        <position position="59"/>
    </location>
    <ligand>
        <name>Cu cation</name>
        <dbReference type="ChEBI" id="CHEBI:23378"/>
    </ligand>
</feature>
<dbReference type="Proteomes" id="UP001139311">
    <property type="component" value="Unassembled WGS sequence"/>
</dbReference>
<evidence type="ECO:0000256" key="2">
    <source>
        <dbReference type="ARBA" id="ARBA00023008"/>
    </source>
</evidence>
<dbReference type="PANTHER" id="PTHR12151">
    <property type="entry name" value="ELECTRON TRANSPORT PROTIN SCO1/SENC FAMILY MEMBER"/>
    <property type="match status" value="1"/>
</dbReference>
<sequence>MKEVEGRLHDREQFFQPFEARPAPDFALQDAEGRPVGLADLRGKVVVLHFIYAACPDACPLHADLIARIQEMVNLTPMREQVRFVTITTDPERDTPEVMRGYGEAHGLDPANWTFLTSGAELPEDGRRLAEAYGLRFVPTPDGMQMHAVVTHVIDREGRLRARFHGLDFDPTNLVLYLNALTHDEDGDAQAPPPPRPAPPQGLWGRLRSLL</sequence>
<feature type="domain" description="Thioredoxin" evidence="5">
    <location>
        <begin position="17"/>
        <end position="183"/>
    </location>
</feature>
<dbReference type="Gene3D" id="3.40.30.10">
    <property type="entry name" value="Glutaredoxin"/>
    <property type="match status" value="1"/>
</dbReference>
<protein>
    <submittedName>
        <fullName evidence="6">SCO family protein</fullName>
    </submittedName>
</protein>
<accession>A0A9X1LBF4</accession>
<dbReference type="PANTHER" id="PTHR12151:SF25">
    <property type="entry name" value="LINALOOL DEHYDRATASE_ISOMERASE DOMAIN-CONTAINING PROTEIN"/>
    <property type="match status" value="1"/>
</dbReference>
<dbReference type="CDD" id="cd02968">
    <property type="entry name" value="SCO"/>
    <property type="match status" value="1"/>
</dbReference>
<dbReference type="Pfam" id="PF02630">
    <property type="entry name" value="SCO1-SenC"/>
    <property type="match status" value="1"/>
</dbReference>
<dbReference type="EMBL" id="JAJAQI010000022">
    <property type="protein sequence ID" value="MCB4823103.1"/>
    <property type="molecule type" value="Genomic_DNA"/>
</dbReference>
<organism evidence="6 7">
    <name type="scientific">Roseicella aerolata</name>
    <dbReference type="NCBI Taxonomy" id="2883479"/>
    <lineage>
        <taxon>Bacteria</taxon>
        <taxon>Pseudomonadati</taxon>
        <taxon>Pseudomonadota</taxon>
        <taxon>Alphaproteobacteria</taxon>
        <taxon>Acetobacterales</taxon>
        <taxon>Roseomonadaceae</taxon>
        <taxon>Roseicella</taxon>
    </lineage>
</organism>
<dbReference type="InterPro" id="IPR013766">
    <property type="entry name" value="Thioredoxin_domain"/>
</dbReference>
<feature type="binding site" evidence="3">
    <location>
        <position position="147"/>
    </location>
    <ligand>
        <name>Cu cation</name>
        <dbReference type="ChEBI" id="CHEBI:23378"/>
    </ligand>
</feature>
<dbReference type="InterPro" id="IPR036249">
    <property type="entry name" value="Thioredoxin-like_sf"/>
</dbReference>
<keyword evidence="7" id="KW-1185">Reference proteome</keyword>
<keyword evidence="3" id="KW-0479">Metal-binding</keyword>
<dbReference type="InterPro" id="IPR003782">
    <property type="entry name" value="SCO1/SenC"/>
</dbReference>
<proteinExistence type="inferred from homology"/>
<comment type="similarity">
    <text evidence="1">Belongs to the SCO1/2 family.</text>
</comment>
<keyword evidence="4" id="KW-1015">Disulfide bond</keyword>
<dbReference type="AlphaFoldDB" id="A0A9X1LBF4"/>
<dbReference type="RefSeq" id="WP_226609391.1">
    <property type="nucleotide sequence ID" value="NZ_JAJAQI010000022.1"/>
</dbReference>
<dbReference type="GO" id="GO:0046872">
    <property type="term" value="F:metal ion binding"/>
    <property type="evidence" value="ECO:0007669"/>
    <property type="project" value="UniProtKB-KW"/>
</dbReference>
<feature type="binding site" evidence="3">
    <location>
        <position position="55"/>
    </location>
    <ligand>
        <name>Cu cation</name>
        <dbReference type="ChEBI" id="CHEBI:23378"/>
    </ligand>
</feature>
<evidence type="ECO:0000313" key="6">
    <source>
        <dbReference type="EMBL" id="MCB4823103.1"/>
    </source>
</evidence>
<evidence type="ECO:0000313" key="7">
    <source>
        <dbReference type="Proteomes" id="UP001139311"/>
    </source>
</evidence>
<gene>
    <name evidence="6" type="ORF">LHA35_15315</name>
</gene>
<keyword evidence="2 3" id="KW-0186">Copper</keyword>
<evidence type="ECO:0000256" key="1">
    <source>
        <dbReference type="ARBA" id="ARBA00010996"/>
    </source>
</evidence>
<evidence type="ECO:0000256" key="3">
    <source>
        <dbReference type="PIRSR" id="PIRSR603782-1"/>
    </source>
</evidence>
<evidence type="ECO:0000259" key="5">
    <source>
        <dbReference type="PROSITE" id="PS51352"/>
    </source>
</evidence>
<dbReference type="SUPFAM" id="SSF52833">
    <property type="entry name" value="Thioredoxin-like"/>
    <property type="match status" value="1"/>
</dbReference>